<dbReference type="RefSeq" id="WP_147144637.1">
    <property type="nucleotide sequence ID" value="NZ_BAABIJ010000008.1"/>
</dbReference>
<dbReference type="InterPro" id="IPR006311">
    <property type="entry name" value="TAT_signal"/>
</dbReference>
<dbReference type="InterPro" id="IPR036691">
    <property type="entry name" value="Endo/exonu/phosph_ase_sf"/>
</dbReference>
<evidence type="ECO:0008006" key="4">
    <source>
        <dbReference type="Google" id="ProtNLM"/>
    </source>
</evidence>
<protein>
    <recommendedName>
        <fullName evidence="4">Endonuclease/exonuclease/phosphatase family protein</fullName>
    </recommendedName>
</protein>
<organism evidence="2 3">
    <name type="scientific">Stackebrandtia albiflava</name>
    <dbReference type="NCBI Taxonomy" id="406432"/>
    <lineage>
        <taxon>Bacteria</taxon>
        <taxon>Bacillati</taxon>
        <taxon>Actinomycetota</taxon>
        <taxon>Actinomycetes</taxon>
        <taxon>Glycomycetales</taxon>
        <taxon>Glycomycetaceae</taxon>
        <taxon>Stackebrandtia</taxon>
    </lineage>
</organism>
<evidence type="ECO:0000313" key="3">
    <source>
        <dbReference type="Proteomes" id="UP000321617"/>
    </source>
</evidence>
<proteinExistence type="predicted"/>
<keyword evidence="3" id="KW-1185">Reference proteome</keyword>
<feature type="chain" id="PRO_5021825781" description="Endonuclease/exonuclease/phosphatase family protein" evidence="1">
    <location>
        <begin position="35"/>
        <end position="271"/>
    </location>
</feature>
<evidence type="ECO:0000313" key="2">
    <source>
        <dbReference type="EMBL" id="TWJ06331.1"/>
    </source>
</evidence>
<dbReference type="SUPFAM" id="SSF56219">
    <property type="entry name" value="DNase I-like"/>
    <property type="match status" value="1"/>
</dbReference>
<accession>A0A562UL41</accession>
<dbReference type="PROSITE" id="PS51318">
    <property type="entry name" value="TAT"/>
    <property type="match status" value="1"/>
</dbReference>
<gene>
    <name evidence="2" type="ORF">LX16_5295</name>
</gene>
<comment type="caution">
    <text evidence="2">The sequence shown here is derived from an EMBL/GenBank/DDBJ whole genome shotgun (WGS) entry which is preliminary data.</text>
</comment>
<evidence type="ECO:0000256" key="1">
    <source>
        <dbReference type="SAM" id="SignalP"/>
    </source>
</evidence>
<dbReference type="OrthoDB" id="9796594at2"/>
<sequence length="271" mass="29954">MTGKISRRKAIALGGGVVAGALTGALTGTGTASAATPWFRLPVITANIGRNNLGARDAAFDAVRNADDRARPLVCFQEISEGDSGEERMIDHYFGPLYTKAFLRHQTSFRIPICVGRPWIVVSSRTQRAHGGIPHVTPPRWFNEVVVRHQDYPAVEFAVLNTHYIANAYNGDRRTDLRDEWWAMRDIHRARARAHHAAGRLVIWGADTNRPDFGTASDLSAERKAFGTGIDRLHWLPGNGSVQITLNDTKTINMNVDGHDARMAVFHVRAV</sequence>
<dbReference type="AlphaFoldDB" id="A0A562UL41"/>
<dbReference type="EMBL" id="VLLL01000013">
    <property type="protein sequence ID" value="TWJ06331.1"/>
    <property type="molecule type" value="Genomic_DNA"/>
</dbReference>
<dbReference type="Proteomes" id="UP000321617">
    <property type="component" value="Unassembled WGS sequence"/>
</dbReference>
<name>A0A562UL41_9ACTN</name>
<keyword evidence="1" id="KW-0732">Signal</keyword>
<reference evidence="2 3" key="1">
    <citation type="journal article" date="2013" name="Stand. Genomic Sci.">
        <title>Genomic Encyclopedia of Type Strains, Phase I: The one thousand microbial genomes (KMG-I) project.</title>
        <authorList>
            <person name="Kyrpides N.C."/>
            <person name="Woyke T."/>
            <person name="Eisen J.A."/>
            <person name="Garrity G."/>
            <person name="Lilburn T.G."/>
            <person name="Beck B.J."/>
            <person name="Whitman W.B."/>
            <person name="Hugenholtz P."/>
            <person name="Klenk H.P."/>
        </authorList>
    </citation>
    <scope>NUCLEOTIDE SEQUENCE [LARGE SCALE GENOMIC DNA]</scope>
    <source>
        <strain evidence="2 3">DSM 45044</strain>
    </source>
</reference>
<feature type="signal peptide" evidence="1">
    <location>
        <begin position="1"/>
        <end position="34"/>
    </location>
</feature>